<name>A0A644SKB6_9ZZZZ</name>
<sequence>MEQTVKQIMTPTDVLNILIEQHRLCSPLDPEADPYAELSFTSSIDDWRDANDLLPWRPLSEFLNKEFQIKATEDEWKSVLTPSSARTLEDVCKLISKHSSRQDIQPIKLLGQECLSAAVFRTLLKYLSQRQVDVSEIRPSTPLTPYLEKYFSEMVEQTTIISNGKKVFEQFDTKRKKTGFFNYINIFDKDRYTFLTGEIKTFRDLTLKIIEVNKRPE</sequence>
<dbReference type="AlphaFoldDB" id="A0A644SKB6"/>
<proteinExistence type="predicted"/>
<evidence type="ECO:0000313" key="1">
    <source>
        <dbReference type="EMBL" id="MPL55105.1"/>
    </source>
</evidence>
<accession>A0A644SKB6</accession>
<protein>
    <submittedName>
        <fullName evidence="1">Uncharacterized protein</fullName>
    </submittedName>
</protein>
<gene>
    <name evidence="1" type="ORF">SDC9_00572</name>
</gene>
<organism evidence="1">
    <name type="scientific">bioreactor metagenome</name>
    <dbReference type="NCBI Taxonomy" id="1076179"/>
    <lineage>
        <taxon>unclassified sequences</taxon>
        <taxon>metagenomes</taxon>
        <taxon>ecological metagenomes</taxon>
    </lineage>
</organism>
<reference evidence="1" key="1">
    <citation type="submission" date="2019-08" db="EMBL/GenBank/DDBJ databases">
        <authorList>
            <person name="Kucharzyk K."/>
            <person name="Murdoch R.W."/>
            <person name="Higgins S."/>
            <person name="Loffler F."/>
        </authorList>
    </citation>
    <scope>NUCLEOTIDE SEQUENCE</scope>
</reference>
<comment type="caution">
    <text evidence="1">The sequence shown here is derived from an EMBL/GenBank/DDBJ whole genome shotgun (WGS) entry which is preliminary data.</text>
</comment>
<dbReference type="EMBL" id="VSSQ01000001">
    <property type="protein sequence ID" value="MPL55105.1"/>
    <property type="molecule type" value="Genomic_DNA"/>
</dbReference>